<keyword evidence="3" id="KW-0969">Cilium</keyword>
<proteinExistence type="predicted"/>
<evidence type="ECO:0000313" key="3">
    <source>
        <dbReference type="EMBL" id="RZU42234.1"/>
    </source>
</evidence>
<dbReference type="OrthoDB" id="9834355at2"/>
<name>A0A4Q7YXQ0_9BACT</name>
<protein>
    <submittedName>
        <fullName evidence="3">Flagellar hook-length control protein FliK</fullName>
    </submittedName>
</protein>
<dbReference type="Pfam" id="PF02120">
    <property type="entry name" value="Flg_hook"/>
    <property type="match status" value="1"/>
</dbReference>
<dbReference type="Gene3D" id="3.30.750.140">
    <property type="match status" value="1"/>
</dbReference>
<evidence type="ECO:0000256" key="1">
    <source>
        <dbReference type="SAM" id="MobiDB-lite"/>
    </source>
</evidence>
<evidence type="ECO:0000313" key="4">
    <source>
        <dbReference type="Proteomes" id="UP000292958"/>
    </source>
</evidence>
<dbReference type="RefSeq" id="WP_130420021.1">
    <property type="nucleotide sequence ID" value="NZ_SHKW01000001.1"/>
</dbReference>
<comment type="caution">
    <text evidence="3">The sequence shown here is derived from an EMBL/GenBank/DDBJ whole genome shotgun (WGS) entry which is preliminary data.</text>
</comment>
<keyword evidence="4" id="KW-1185">Reference proteome</keyword>
<reference evidence="3 4" key="1">
    <citation type="submission" date="2019-02" db="EMBL/GenBank/DDBJ databases">
        <title>Genomic Encyclopedia of Archaeal and Bacterial Type Strains, Phase II (KMG-II): from individual species to whole genera.</title>
        <authorList>
            <person name="Goeker M."/>
        </authorList>
    </citation>
    <scope>NUCLEOTIDE SEQUENCE [LARGE SCALE GENOMIC DNA]</scope>
    <source>
        <strain evidence="3 4">DSM 18101</strain>
    </source>
</reference>
<evidence type="ECO:0000259" key="2">
    <source>
        <dbReference type="Pfam" id="PF02120"/>
    </source>
</evidence>
<keyword evidence="3" id="KW-0966">Cell projection</keyword>
<dbReference type="Proteomes" id="UP000292958">
    <property type="component" value="Unassembled WGS sequence"/>
</dbReference>
<dbReference type="InterPro" id="IPR038610">
    <property type="entry name" value="FliK-like_C_sf"/>
</dbReference>
<gene>
    <name evidence="3" type="ORF">BDD14_3787</name>
</gene>
<dbReference type="EMBL" id="SHKW01000001">
    <property type="protein sequence ID" value="RZU42234.1"/>
    <property type="molecule type" value="Genomic_DNA"/>
</dbReference>
<dbReference type="InterPro" id="IPR021136">
    <property type="entry name" value="Flagellar_hook_control-like_C"/>
</dbReference>
<feature type="domain" description="Flagellar hook-length control protein-like C-terminal" evidence="2">
    <location>
        <begin position="119"/>
        <end position="189"/>
    </location>
</feature>
<feature type="compositionally biased region" description="Basic and acidic residues" evidence="1">
    <location>
        <begin position="20"/>
        <end position="31"/>
    </location>
</feature>
<feature type="compositionally biased region" description="Polar residues" evidence="1">
    <location>
        <begin position="1"/>
        <end position="19"/>
    </location>
</feature>
<feature type="compositionally biased region" description="Basic and acidic residues" evidence="1">
    <location>
        <begin position="49"/>
        <end position="60"/>
    </location>
</feature>
<organism evidence="3 4">
    <name type="scientific">Edaphobacter modestus</name>
    <dbReference type="NCBI Taxonomy" id="388466"/>
    <lineage>
        <taxon>Bacteria</taxon>
        <taxon>Pseudomonadati</taxon>
        <taxon>Acidobacteriota</taxon>
        <taxon>Terriglobia</taxon>
        <taxon>Terriglobales</taxon>
        <taxon>Acidobacteriaceae</taxon>
        <taxon>Edaphobacter</taxon>
    </lineage>
</organism>
<feature type="region of interest" description="Disordered" evidence="1">
    <location>
        <begin position="1"/>
        <end position="104"/>
    </location>
</feature>
<sequence>MIITNQNSINPQEVETQQQRQEKKDVQRSSDRFASMLDSQKKQQQQFDKVADKANKEQASKARNNKAEVASSIGSKDAPGGVASSSARQVAGGNGPETPNVPPDIQKLAEEFGHQIQLHQLGNNSQMVDITFHSKTLPGLKVQIRRSKGQLAIRFLSQSVSTTQLLAKHTASLQETLESKGLNIASITLTGSRYPMNIPGSLSATV</sequence>
<accession>A0A4Q7YXQ0</accession>
<dbReference type="AlphaFoldDB" id="A0A4Q7YXQ0"/>
<keyword evidence="3" id="KW-0282">Flagellum</keyword>